<feature type="transmembrane region" description="Helical" evidence="6">
    <location>
        <begin position="277"/>
        <end position="294"/>
    </location>
</feature>
<comment type="subcellular location">
    <subcellularLocation>
        <location evidence="1">Membrane</location>
        <topology evidence="1">Multi-pass membrane protein</topology>
    </subcellularLocation>
</comment>
<feature type="transmembrane region" description="Helical" evidence="6">
    <location>
        <begin position="128"/>
        <end position="146"/>
    </location>
</feature>
<evidence type="ECO:0000313" key="9">
    <source>
        <dbReference type="Proteomes" id="UP000216339"/>
    </source>
</evidence>
<organism evidence="8 9">
    <name type="scientific">Rubrivirga marina</name>
    <dbReference type="NCBI Taxonomy" id="1196024"/>
    <lineage>
        <taxon>Bacteria</taxon>
        <taxon>Pseudomonadati</taxon>
        <taxon>Rhodothermota</taxon>
        <taxon>Rhodothermia</taxon>
        <taxon>Rhodothermales</taxon>
        <taxon>Rubricoccaceae</taxon>
        <taxon>Rubrivirga</taxon>
    </lineage>
</organism>
<gene>
    <name evidence="8" type="ORF">BSZ37_13850</name>
</gene>
<evidence type="ECO:0000313" key="8">
    <source>
        <dbReference type="EMBL" id="PAP77441.1"/>
    </source>
</evidence>
<reference evidence="8 9" key="1">
    <citation type="submission" date="2016-11" db="EMBL/GenBank/DDBJ databases">
        <title>Study of marine rhodopsin-containing bacteria.</title>
        <authorList>
            <person name="Yoshizawa S."/>
            <person name="Kumagai Y."/>
            <person name="Kogure K."/>
        </authorList>
    </citation>
    <scope>NUCLEOTIDE SEQUENCE [LARGE SCALE GENOMIC DNA]</scope>
    <source>
        <strain evidence="8 9">SAORIC-28</strain>
    </source>
</reference>
<dbReference type="Pfam" id="PF00892">
    <property type="entry name" value="EamA"/>
    <property type="match status" value="2"/>
</dbReference>
<proteinExistence type="inferred from homology"/>
<feature type="domain" description="EamA" evidence="7">
    <location>
        <begin position="11"/>
        <end position="145"/>
    </location>
</feature>
<feature type="transmembrane region" description="Helical" evidence="6">
    <location>
        <begin position="158"/>
        <end position="176"/>
    </location>
</feature>
<keyword evidence="4 6" id="KW-1133">Transmembrane helix</keyword>
<dbReference type="EMBL" id="MQWD01000001">
    <property type="protein sequence ID" value="PAP77441.1"/>
    <property type="molecule type" value="Genomic_DNA"/>
</dbReference>
<feature type="transmembrane region" description="Helical" evidence="6">
    <location>
        <begin position="223"/>
        <end position="241"/>
    </location>
</feature>
<keyword evidence="3 6" id="KW-0812">Transmembrane</keyword>
<comment type="similarity">
    <text evidence="2">Belongs to the EamA transporter family.</text>
</comment>
<keyword evidence="5 6" id="KW-0472">Membrane</keyword>
<evidence type="ECO:0000256" key="4">
    <source>
        <dbReference type="ARBA" id="ARBA00022989"/>
    </source>
</evidence>
<evidence type="ECO:0000256" key="6">
    <source>
        <dbReference type="SAM" id="Phobius"/>
    </source>
</evidence>
<sequence length="318" mass="32298">MSRPSLAPEVGLLAVVLVWGVNFAIIKVPLEVAPPFTVNLLRFGVSFAVLGGLHLRQCHVRGVPTTVTFVAGGPAVVGLGLLGILLYQAGFILGIDRVSASTGALVIASSPGWTSLTAHLLRHERLLALGWVGIVVSLLGVGLVIAGNPGAAFEGDGSGLALMLFAALAWGVYTALARPLLQRGATAVGLTFWGIVVSAPGLVALAIPEFGGVDWRAFGPAEIAALVFSGGLSTGLAYAIWNHSVLRAGASRTAAFSNLVPVVGVIAGIVLRGETVTWPQAVGGGLVVVGVIVVRRLGVAPLVSAEATEAADRAVHAS</sequence>
<evidence type="ECO:0000256" key="2">
    <source>
        <dbReference type="ARBA" id="ARBA00007362"/>
    </source>
</evidence>
<feature type="transmembrane region" description="Helical" evidence="6">
    <location>
        <begin position="188"/>
        <end position="211"/>
    </location>
</feature>
<dbReference type="InterPro" id="IPR050638">
    <property type="entry name" value="AA-Vitamin_Transporters"/>
</dbReference>
<name>A0A271J1N7_9BACT</name>
<dbReference type="PANTHER" id="PTHR32322">
    <property type="entry name" value="INNER MEMBRANE TRANSPORTER"/>
    <property type="match status" value="1"/>
</dbReference>
<feature type="transmembrane region" description="Helical" evidence="6">
    <location>
        <begin position="253"/>
        <end position="271"/>
    </location>
</feature>
<protein>
    <recommendedName>
        <fullName evidence="7">EamA domain-containing protein</fullName>
    </recommendedName>
</protein>
<dbReference type="AlphaFoldDB" id="A0A271J1N7"/>
<evidence type="ECO:0000259" key="7">
    <source>
        <dbReference type="Pfam" id="PF00892"/>
    </source>
</evidence>
<dbReference type="GO" id="GO:0016020">
    <property type="term" value="C:membrane"/>
    <property type="evidence" value="ECO:0007669"/>
    <property type="project" value="UniProtKB-SubCell"/>
</dbReference>
<feature type="transmembrane region" description="Helical" evidence="6">
    <location>
        <begin position="67"/>
        <end position="87"/>
    </location>
</feature>
<dbReference type="PANTHER" id="PTHR32322:SF2">
    <property type="entry name" value="EAMA DOMAIN-CONTAINING PROTEIN"/>
    <property type="match status" value="1"/>
</dbReference>
<feature type="transmembrane region" description="Helical" evidence="6">
    <location>
        <begin position="12"/>
        <end position="30"/>
    </location>
</feature>
<dbReference type="RefSeq" id="WP_179299642.1">
    <property type="nucleotide sequence ID" value="NZ_MQWD01000001.1"/>
</dbReference>
<evidence type="ECO:0000256" key="5">
    <source>
        <dbReference type="ARBA" id="ARBA00023136"/>
    </source>
</evidence>
<dbReference type="SUPFAM" id="SSF103481">
    <property type="entry name" value="Multidrug resistance efflux transporter EmrE"/>
    <property type="match status" value="2"/>
</dbReference>
<feature type="transmembrane region" description="Helical" evidence="6">
    <location>
        <begin position="36"/>
        <end position="55"/>
    </location>
</feature>
<dbReference type="Proteomes" id="UP000216339">
    <property type="component" value="Unassembled WGS sequence"/>
</dbReference>
<feature type="domain" description="EamA" evidence="7">
    <location>
        <begin position="158"/>
        <end position="294"/>
    </location>
</feature>
<keyword evidence="9" id="KW-1185">Reference proteome</keyword>
<dbReference type="InterPro" id="IPR037185">
    <property type="entry name" value="EmrE-like"/>
</dbReference>
<comment type="caution">
    <text evidence="8">The sequence shown here is derived from an EMBL/GenBank/DDBJ whole genome shotgun (WGS) entry which is preliminary data.</text>
</comment>
<evidence type="ECO:0000256" key="1">
    <source>
        <dbReference type="ARBA" id="ARBA00004141"/>
    </source>
</evidence>
<accession>A0A271J1N7</accession>
<dbReference type="InterPro" id="IPR000620">
    <property type="entry name" value="EamA_dom"/>
</dbReference>
<evidence type="ECO:0000256" key="3">
    <source>
        <dbReference type="ARBA" id="ARBA00022692"/>
    </source>
</evidence>